<gene>
    <name evidence="2" type="ORF">CV102_06090</name>
</gene>
<proteinExistence type="predicted"/>
<sequence>MHAQQLITVLRLAAVVLVVTGFVGWATGEATAFSLESPFTIAFLVGVACAVASIYLGVFLANRDD</sequence>
<keyword evidence="1" id="KW-1133">Transmembrane helix</keyword>
<evidence type="ECO:0000256" key="1">
    <source>
        <dbReference type="SAM" id="Phobius"/>
    </source>
</evidence>
<keyword evidence="1" id="KW-0812">Transmembrane</keyword>
<dbReference type="Proteomes" id="UP000766904">
    <property type="component" value="Unassembled WGS sequence"/>
</dbReference>
<comment type="caution">
    <text evidence="2">The sequence shown here is derived from an EMBL/GenBank/DDBJ whole genome shotgun (WGS) entry which is preliminary data.</text>
</comment>
<dbReference type="AlphaFoldDB" id="A0A8J8TRT1"/>
<evidence type="ECO:0000313" key="3">
    <source>
        <dbReference type="Proteomes" id="UP000766904"/>
    </source>
</evidence>
<evidence type="ECO:0000313" key="2">
    <source>
        <dbReference type="EMBL" id="TYL39848.1"/>
    </source>
</evidence>
<dbReference type="RefSeq" id="WP_148856983.1">
    <property type="nucleotide sequence ID" value="NZ_PHNJ01000002.1"/>
</dbReference>
<protein>
    <submittedName>
        <fullName evidence="2">Uncharacterized protein</fullName>
    </submittedName>
</protein>
<organism evidence="2 3">
    <name type="scientific">Natronococcus pandeyae</name>
    <dbReference type="NCBI Taxonomy" id="2055836"/>
    <lineage>
        <taxon>Archaea</taxon>
        <taxon>Methanobacteriati</taxon>
        <taxon>Methanobacteriota</taxon>
        <taxon>Stenosarchaea group</taxon>
        <taxon>Halobacteria</taxon>
        <taxon>Halobacteriales</taxon>
        <taxon>Natrialbaceae</taxon>
        <taxon>Natronococcus</taxon>
    </lineage>
</organism>
<dbReference type="EMBL" id="PHNJ01000002">
    <property type="protein sequence ID" value="TYL39848.1"/>
    <property type="molecule type" value="Genomic_DNA"/>
</dbReference>
<reference evidence="2" key="1">
    <citation type="submission" date="2017-11" db="EMBL/GenBank/DDBJ databases">
        <authorList>
            <person name="Kajale S.C."/>
            <person name="Sharma A."/>
        </authorList>
    </citation>
    <scope>NUCLEOTIDE SEQUENCE</scope>
    <source>
        <strain evidence="2">LS1_42</strain>
    </source>
</reference>
<feature type="transmembrane region" description="Helical" evidence="1">
    <location>
        <begin position="7"/>
        <end position="27"/>
    </location>
</feature>
<accession>A0A8J8TRT1</accession>
<keyword evidence="3" id="KW-1185">Reference proteome</keyword>
<keyword evidence="1" id="KW-0472">Membrane</keyword>
<feature type="transmembrane region" description="Helical" evidence="1">
    <location>
        <begin position="39"/>
        <end position="61"/>
    </location>
</feature>
<name>A0A8J8TRT1_9EURY</name>
<dbReference type="OrthoDB" id="191535at2157"/>